<organism evidence="2 3">
    <name type="scientific">Bifidobacterium parmae</name>
    <dbReference type="NCBI Taxonomy" id="361854"/>
    <lineage>
        <taxon>Bacteria</taxon>
        <taxon>Bacillati</taxon>
        <taxon>Actinomycetota</taxon>
        <taxon>Actinomycetes</taxon>
        <taxon>Bifidobacteriales</taxon>
        <taxon>Bifidobacteriaceae</taxon>
        <taxon>Bifidobacterium</taxon>
    </lineage>
</organism>
<feature type="domain" description="Bacterial EndoU nuclease" evidence="1">
    <location>
        <begin position="20"/>
        <end position="150"/>
    </location>
</feature>
<gene>
    <name evidence="2" type="ORF">Uis4E_1695</name>
</gene>
<dbReference type="OrthoDB" id="3231754at2"/>
<dbReference type="Proteomes" id="UP000235034">
    <property type="component" value="Unassembled WGS sequence"/>
</dbReference>
<name>A0A2N5IZB2_9BIFI</name>
<dbReference type="AlphaFoldDB" id="A0A2N5IZB2"/>
<protein>
    <submittedName>
        <fullName evidence="2">Transposase</fullName>
    </submittedName>
</protein>
<accession>A0A2N5IZB2</accession>
<keyword evidence="3" id="KW-1185">Reference proteome</keyword>
<sequence>MGRGDSGQYYTSHGSNRVHHQALIHSIDGNFTKNPRTGKIQKFRSGGHGQNNIKILERNGIEYHIVKTYPNGVRVGYVPEHRSRAKRTGIGQAWFPKNWTTRDIVKAGEHISQLKRNRGTRDGITMWGIWKGVRVGVKKTHGQVATIFPDINQPKKPKRKKRSH</sequence>
<evidence type="ECO:0000313" key="2">
    <source>
        <dbReference type="EMBL" id="PLS27299.1"/>
    </source>
</evidence>
<reference evidence="2 3" key="1">
    <citation type="submission" date="2017-07" db="EMBL/GenBank/DDBJ databases">
        <title>Bifidobacterium novel species.</title>
        <authorList>
            <person name="Lugli G.A."/>
            <person name="Milani C."/>
            <person name="Duranti S."/>
            <person name="Mangifesta M."/>
        </authorList>
    </citation>
    <scope>NUCLEOTIDE SEQUENCE [LARGE SCALE GENOMIC DNA]</scope>
    <source>
        <strain evidence="2 3">77</strain>
    </source>
</reference>
<dbReference type="EMBL" id="NMWT01000025">
    <property type="protein sequence ID" value="PLS27299.1"/>
    <property type="molecule type" value="Genomic_DNA"/>
</dbReference>
<dbReference type="InterPro" id="IPR029501">
    <property type="entry name" value="EndoU_bac"/>
</dbReference>
<dbReference type="Pfam" id="PF14436">
    <property type="entry name" value="EndoU_bacteria"/>
    <property type="match status" value="1"/>
</dbReference>
<dbReference type="RefSeq" id="WP_101622779.1">
    <property type="nucleotide sequence ID" value="NZ_NMWT01000025.1"/>
</dbReference>
<evidence type="ECO:0000313" key="3">
    <source>
        <dbReference type="Proteomes" id="UP000235034"/>
    </source>
</evidence>
<evidence type="ECO:0000259" key="1">
    <source>
        <dbReference type="Pfam" id="PF14436"/>
    </source>
</evidence>
<comment type="caution">
    <text evidence="2">The sequence shown here is derived from an EMBL/GenBank/DDBJ whole genome shotgun (WGS) entry which is preliminary data.</text>
</comment>
<dbReference type="GO" id="GO:0004519">
    <property type="term" value="F:endonuclease activity"/>
    <property type="evidence" value="ECO:0007669"/>
    <property type="project" value="InterPro"/>
</dbReference>
<proteinExistence type="predicted"/>